<gene>
    <name evidence="1" type="ORF">GCM10018772_04970</name>
</gene>
<comment type="caution">
    <text evidence="1">The sequence shown here is derived from an EMBL/GenBank/DDBJ whole genome shotgun (WGS) entry which is preliminary data.</text>
</comment>
<reference evidence="1" key="2">
    <citation type="submission" date="2020-09" db="EMBL/GenBank/DDBJ databases">
        <authorList>
            <person name="Sun Q."/>
            <person name="Ohkuma M."/>
        </authorList>
    </citation>
    <scope>NUCLEOTIDE SEQUENCE</scope>
    <source>
        <strain evidence="1">JCM 4477</strain>
    </source>
</reference>
<accession>A0A919DW94</accession>
<protein>
    <submittedName>
        <fullName evidence="1">Uncharacterized protein</fullName>
    </submittedName>
</protein>
<dbReference type="Proteomes" id="UP000630718">
    <property type="component" value="Unassembled WGS sequence"/>
</dbReference>
<dbReference type="EMBL" id="BNBI01000001">
    <property type="protein sequence ID" value="GHE84875.1"/>
    <property type="molecule type" value="Genomic_DNA"/>
</dbReference>
<reference evidence="1" key="1">
    <citation type="journal article" date="2014" name="Int. J. Syst. Evol. Microbiol.">
        <title>Complete genome sequence of Corynebacterium casei LMG S-19264T (=DSM 44701T), isolated from a smear-ripened cheese.</title>
        <authorList>
            <consortium name="US DOE Joint Genome Institute (JGI-PGF)"/>
            <person name="Walter F."/>
            <person name="Albersmeier A."/>
            <person name="Kalinowski J."/>
            <person name="Ruckert C."/>
        </authorList>
    </citation>
    <scope>NUCLEOTIDE SEQUENCE</scope>
    <source>
        <strain evidence="1">JCM 4477</strain>
    </source>
</reference>
<proteinExistence type="predicted"/>
<keyword evidence="2" id="KW-1185">Reference proteome</keyword>
<dbReference type="AlphaFoldDB" id="A0A919DW94"/>
<dbReference type="RefSeq" id="WP_190202390.1">
    <property type="nucleotide sequence ID" value="NZ_BNBI01000001.1"/>
</dbReference>
<sequence length="104" mass="11341">MAGARRSQGGHGATRCPGCGRPLLIQWVGHVAALKATVDLPPADQPLPYGPAAARSTPDDLVWCLPRPTYGPLRLRWTHGRHPPDCPHQHLLTHRCTTEPSTLF</sequence>
<evidence type="ECO:0000313" key="1">
    <source>
        <dbReference type="EMBL" id="GHE84875.1"/>
    </source>
</evidence>
<organism evidence="1 2">
    <name type="scientific">Streptomyces fumanus</name>
    <dbReference type="NCBI Taxonomy" id="67302"/>
    <lineage>
        <taxon>Bacteria</taxon>
        <taxon>Bacillati</taxon>
        <taxon>Actinomycetota</taxon>
        <taxon>Actinomycetes</taxon>
        <taxon>Kitasatosporales</taxon>
        <taxon>Streptomycetaceae</taxon>
        <taxon>Streptomyces</taxon>
    </lineage>
</organism>
<name>A0A919DW94_9ACTN</name>
<evidence type="ECO:0000313" key="2">
    <source>
        <dbReference type="Proteomes" id="UP000630718"/>
    </source>
</evidence>